<reference evidence="2" key="1">
    <citation type="submission" date="2023-05" db="EMBL/GenBank/DDBJ databases">
        <title>Nepenthes gracilis genome sequencing.</title>
        <authorList>
            <person name="Fukushima K."/>
        </authorList>
    </citation>
    <scope>NUCLEOTIDE SEQUENCE</scope>
    <source>
        <strain evidence="2">SING2019-196</strain>
    </source>
</reference>
<organism evidence="2 3">
    <name type="scientific">Nepenthes gracilis</name>
    <name type="common">Slender pitcher plant</name>
    <dbReference type="NCBI Taxonomy" id="150966"/>
    <lineage>
        <taxon>Eukaryota</taxon>
        <taxon>Viridiplantae</taxon>
        <taxon>Streptophyta</taxon>
        <taxon>Embryophyta</taxon>
        <taxon>Tracheophyta</taxon>
        <taxon>Spermatophyta</taxon>
        <taxon>Magnoliopsida</taxon>
        <taxon>eudicotyledons</taxon>
        <taxon>Gunneridae</taxon>
        <taxon>Pentapetalae</taxon>
        <taxon>Caryophyllales</taxon>
        <taxon>Nepenthaceae</taxon>
        <taxon>Nepenthes</taxon>
    </lineage>
</organism>
<name>A0AAD3XL16_NEPGR</name>
<dbReference type="EMBL" id="BSYO01000008">
    <property type="protein sequence ID" value="GMH08562.1"/>
    <property type="molecule type" value="Genomic_DNA"/>
</dbReference>
<dbReference type="Proteomes" id="UP001279734">
    <property type="component" value="Unassembled WGS sequence"/>
</dbReference>
<dbReference type="AlphaFoldDB" id="A0AAD3XL16"/>
<proteinExistence type="predicted"/>
<protein>
    <submittedName>
        <fullName evidence="2">Uncharacterized protein</fullName>
    </submittedName>
</protein>
<comment type="caution">
    <text evidence="2">The sequence shown here is derived from an EMBL/GenBank/DDBJ whole genome shotgun (WGS) entry which is preliminary data.</text>
</comment>
<evidence type="ECO:0000313" key="2">
    <source>
        <dbReference type="EMBL" id="GMH08562.1"/>
    </source>
</evidence>
<keyword evidence="3" id="KW-1185">Reference proteome</keyword>
<gene>
    <name evidence="2" type="ORF">Nepgr_010402</name>
</gene>
<accession>A0AAD3XL16</accession>
<feature type="region of interest" description="Disordered" evidence="1">
    <location>
        <begin position="1"/>
        <end position="35"/>
    </location>
</feature>
<sequence>MPPSISLPSALPNHPSLTGVAAEHEEPLGASASGDLARPLDAASVQIPQDATLLMSLLPFCTGAFTAGCTLSSEREPRSLPFERTASECKRKLGACS</sequence>
<evidence type="ECO:0000313" key="3">
    <source>
        <dbReference type="Proteomes" id="UP001279734"/>
    </source>
</evidence>
<evidence type="ECO:0000256" key="1">
    <source>
        <dbReference type="SAM" id="MobiDB-lite"/>
    </source>
</evidence>